<dbReference type="SMART" id="SM00086">
    <property type="entry name" value="PAC"/>
    <property type="match status" value="1"/>
</dbReference>
<dbReference type="SUPFAM" id="SSF53850">
    <property type="entry name" value="Periplasmic binding protein-like II"/>
    <property type="match status" value="1"/>
</dbReference>
<dbReference type="EC" id="2.7.13.3" evidence="2"/>
<dbReference type="AlphaFoldDB" id="A0A6C1B6X7"/>
<dbReference type="NCBIfam" id="TIGR00229">
    <property type="entry name" value="sensory_box"/>
    <property type="match status" value="1"/>
</dbReference>
<protein>
    <recommendedName>
        <fullName evidence="2">histidine kinase</fullName>
        <ecNumber evidence="2">2.7.13.3</ecNumber>
    </recommendedName>
</protein>
<dbReference type="Gene3D" id="3.30.565.10">
    <property type="entry name" value="Histidine kinase-like ATPase, C-terminal domain"/>
    <property type="match status" value="1"/>
</dbReference>
<dbReference type="InterPro" id="IPR013767">
    <property type="entry name" value="PAS_fold"/>
</dbReference>
<dbReference type="GO" id="GO:0006355">
    <property type="term" value="P:regulation of DNA-templated transcription"/>
    <property type="evidence" value="ECO:0007669"/>
    <property type="project" value="InterPro"/>
</dbReference>
<dbReference type="SMART" id="SM00387">
    <property type="entry name" value="HATPase_c"/>
    <property type="match status" value="1"/>
</dbReference>
<comment type="catalytic activity">
    <reaction evidence="1">
        <text>ATP + protein L-histidine = ADP + protein N-phospho-L-histidine.</text>
        <dbReference type="EC" id="2.7.13.3"/>
    </reaction>
</comment>
<dbReference type="FunFam" id="1.10.287.130:FF:000001">
    <property type="entry name" value="Two-component sensor histidine kinase"/>
    <property type="match status" value="1"/>
</dbReference>
<dbReference type="PROSITE" id="PS50113">
    <property type="entry name" value="PAC"/>
    <property type="match status" value="1"/>
</dbReference>
<keyword evidence="9" id="KW-0732">Signal</keyword>
<evidence type="ECO:0000256" key="1">
    <source>
        <dbReference type="ARBA" id="ARBA00000085"/>
    </source>
</evidence>
<dbReference type="InterPro" id="IPR003661">
    <property type="entry name" value="HisK_dim/P_dom"/>
</dbReference>
<dbReference type="Pfam" id="PF02518">
    <property type="entry name" value="HATPase_c"/>
    <property type="match status" value="1"/>
</dbReference>
<dbReference type="InterPro" id="IPR035965">
    <property type="entry name" value="PAS-like_dom_sf"/>
</dbReference>
<keyword evidence="6" id="KW-0902">Two-component regulatory system</keyword>
<reference evidence="13 14" key="1">
    <citation type="submission" date="2020-02" db="EMBL/GenBank/DDBJ databases">
        <title>Nitrogenibacter mangrovi gen. nov., sp. nov. isolated from mangrove sediment, a denitrifying betaproteobacterium.</title>
        <authorList>
            <person name="Liao H."/>
            <person name="Tian Y."/>
        </authorList>
    </citation>
    <scope>NUCLEOTIDE SEQUENCE [LARGE SCALE GENOMIC DNA]</scope>
    <source>
        <strain evidence="13 14">M9-3-2</strain>
    </source>
</reference>
<evidence type="ECO:0000256" key="2">
    <source>
        <dbReference type="ARBA" id="ARBA00012438"/>
    </source>
</evidence>
<evidence type="ECO:0000313" key="13">
    <source>
        <dbReference type="EMBL" id="QID19227.1"/>
    </source>
</evidence>
<dbReference type="InterPro" id="IPR015168">
    <property type="entry name" value="SsuA/THI5"/>
</dbReference>
<dbReference type="SUPFAM" id="SSF55785">
    <property type="entry name" value="PYP-like sensor domain (PAS domain)"/>
    <property type="match status" value="1"/>
</dbReference>
<dbReference type="PRINTS" id="PR00344">
    <property type="entry name" value="BCTRLSENSOR"/>
</dbReference>
<dbReference type="PANTHER" id="PTHR43047:SF72">
    <property type="entry name" value="OSMOSENSING HISTIDINE PROTEIN KINASE SLN1"/>
    <property type="match status" value="1"/>
</dbReference>
<evidence type="ECO:0000256" key="8">
    <source>
        <dbReference type="SAM" id="Phobius"/>
    </source>
</evidence>
<dbReference type="Gene3D" id="3.30.450.20">
    <property type="entry name" value="PAS domain"/>
    <property type="match status" value="1"/>
</dbReference>
<feature type="signal peptide" evidence="9">
    <location>
        <begin position="1"/>
        <end position="21"/>
    </location>
</feature>
<dbReference type="PROSITE" id="PS50112">
    <property type="entry name" value="PAS"/>
    <property type="match status" value="1"/>
</dbReference>
<dbReference type="GO" id="GO:0000155">
    <property type="term" value="F:phosphorelay sensor kinase activity"/>
    <property type="evidence" value="ECO:0007669"/>
    <property type="project" value="InterPro"/>
</dbReference>
<evidence type="ECO:0000256" key="3">
    <source>
        <dbReference type="ARBA" id="ARBA00022553"/>
    </source>
</evidence>
<dbReference type="InterPro" id="IPR001610">
    <property type="entry name" value="PAC"/>
</dbReference>
<keyword evidence="8" id="KW-0812">Transmembrane</keyword>
<dbReference type="InterPro" id="IPR000014">
    <property type="entry name" value="PAS"/>
</dbReference>
<evidence type="ECO:0000259" key="11">
    <source>
        <dbReference type="PROSITE" id="PS50112"/>
    </source>
</evidence>
<evidence type="ECO:0000256" key="4">
    <source>
        <dbReference type="ARBA" id="ARBA00022679"/>
    </source>
</evidence>
<dbReference type="InterPro" id="IPR000700">
    <property type="entry name" value="PAS-assoc_C"/>
</dbReference>
<feature type="domain" description="PAC" evidence="12">
    <location>
        <begin position="445"/>
        <end position="497"/>
    </location>
</feature>
<keyword evidence="5" id="KW-0418">Kinase</keyword>
<dbReference type="Gene3D" id="1.10.287.130">
    <property type="match status" value="1"/>
</dbReference>
<dbReference type="SUPFAM" id="SSF47384">
    <property type="entry name" value="Homodimeric domain of signal transducing histidine kinase"/>
    <property type="match status" value="1"/>
</dbReference>
<keyword evidence="14" id="KW-1185">Reference proteome</keyword>
<dbReference type="SUPFAM" id="SSF55874">
    <property type="entry name" value="ATPase domain of HSP90 chaperone/DNA topoisomerase II/histidine kinase"/>
    <property type="match status" value="1"/>
</dbReference>
<proteinExistence type="predicted"/>
<dbReference type="InterPro" id="IPR004358">
    <property type="entry name" value="Sig_transdc_His_kin-like_C"/>
</dbReference>
<dbReference type="InterPro" id="IPR036890">
    <property type="entry name" value="HATPase_C_sf"/>
</dbReference>
<dbReference type="KEGG" id="azq:G3580_17345"/>
<dbReference type="Proteomes" id="UP000501991">
    <property type="component" value="Chromosome"/>
</dbReference>
<dbReference type="InterPro" id="IPR036097">
    <property type="entry name" value="HisK_dim/P_sf"/>
</dbReference>
<dbReference type="SMART" id="SM00091">
    <property type="entry name" value="PAS"/>
    <property type="match status" value="1"/>
</dbReference>
<feature type="chain" id="PRO_5025482997" description="histidine kinase" evidence="9">
    <location>
        <begin position="22"/>
        <end position="771"/>
    </location>
</feature>
<dbReference type="GO" id="GO:0009927">
    <property type="term" value="F:histidine phosphotransfer kinase activity"/>
    <property type="evidence" value="ECO:0007669"/>
    <property type="project" value="TreeGrafter"/>
</dbReference>
<dbReference type="CDD" id="cd00130">
    <property type="entry name" value="PAS"/>
    <property type="match status" value="1"/>
</dbReference>
<dbReference type="EMBL" id="CP048836">
    <property type="protein sequence ID" value="QID19227.1"/>
    <property type="molecule type" value="Genomic_DNA"/>
</dbReference>
<evidence type="ECO:0000259" key="12">
    <source>
        <dbReference type="PROSITE" id="PS50113"/>
    </source>
</evidence>
<dbReference type="SMART" id="SM00388">
    <property type="entry name" value="HisKA"/>
    <property type="match status" value="1"/>
</dbReference>
<organism evidence="13 14">
    <name type="scientific">Nitrogeniibacter mangrovi</name>
    <dbReference type="NCBI Taxonomy" id="2016596"/>
    <lineage>
        <taxon>Bacteria</taxon>
        <taxon>Pseudomonadati</taxon>
        <taxon>Pseudomonadota</taxon>
        <taxon>Betaproteobacteria</taxon>
        <taxon>Rhodocyclales</taxon>
        <taxon>Zoogloeaceae</taxon>
        <taxon>Nitrogeniibacter</taxon>
    </lineage>
</organism>
<evidence type="ECO:0000256" key="5">
    <source>
        <dbReference type="ARBA" id="ARBA00022777"/>
    </source>
</evidence>
<feature type="domain" description="Histidine kinase" evidence="10">
    <location>
        <begin position="533"/>
        <end position="759"/>
    </location>
</feature>
<dbReference type="GO" id="GO:0005886">
    <property type="term" value="C:plasma membrane"/>
    <property type="evidence" value="ECO:0007669"/>
    <property type="project" value="TreeGrafter"/>
</dbReference>
<feature type="transmembrane region" description="Helical" evidence="8">
    <location>
        <begin position="321"/>
        <end position="340"/>
    </location>
</feature>
<accession>A0A6C1B6X7</accession>
<dbReference type="InterPro" id="IPR005467">
    <property type="entry name" value="His_kinase_dom"/>
</dbReference>
<keyword evidence="8" id="KW-1133">Transmembrane helix</keyword>
<gene>
    <name evidence="13" type="ORF">G3580_17345</name>
</gene>
<feature type="coiled-coil region" evidence="7">
    <location>
        <begin position="343"/>
        <end position="377"/>
    </location>
</feature>
<keyword evidence="8" id="KW-0472">Membrane</keyword>
<evidence type="ECO:0000313" key="14">
    <source>
        <dbReference type="Proteomes" id="UP000501991"/>
    </source>
</evidence>
<evidence type="ECO:0000256" key="9">
    <source>
        <dbReference type="SAM" id="SignalP"/>
    </source>
</evidence>
<evidence type="ECO:0000256" key="7">
    <source>
        <dbReference type="SAM" id="Coils"/>
    </source>
</evidence>
<dbReference type="Pfam" id="PF09084">
    <property type="entry name" value="NMT1"/>
    <property type="match status" value="1"/>
</dbReference>
<keyword evidence="7" id="KW-0175">Coiled coil</keyword>
<sequence length="771" mass="85269">MRVVRLLLCVLFGCLGSNALAREAVSVQLIWKHQFEFAAFYAAQAMGYYRDAGLSVTIKEGGPGIDAVREVTQGRADFGVGTSSLVVERAQGAPVVVLATLMQHSPIALLARRTARIDSVSDLAGRPVAVDPHSRDEIEAYLLASGIKKDQIRLVDQPDWTLDSLDRGQIAAKAVYVSNEPFLVQARAHDYLLLTARSAGIDLFGNMLFSSEAMLKARPEVVRAFREATLKGMVYALDHPGDIAELIIARYNTQHKTRAHLLFEAEKIRELTRPDIVEPGYMSRGRWRHVVSVYASQGKIAADFDLDGFLYDPNPKPVPSWLIWVAFGTTLALVLSWAVLARMQRINQRLHREVAERKQAERALNASEAKYRELVENANAIIIRMDMQGTIIYFNEVAEKVFGYRADDVLNRGVVGTIVPEVESGTRRDLSAMIEGLLEAPEHYGENENENITRDGRRIWVRWSNRVIRDGADRATGLLSIGHDITAEHQLEQELEQHHRHLEAKVVQRTSELVTAKLAAEHANQAKNEFLAQMSHELRTPLHAILAYARMGSRRSAKQDFDKIPVYFSNIGDSAERLSRLVDDLLDLSRLESGEIALFAQTTDLRHLTERVVEEMSGLLADRGIRVAWADSPGPADTLCDAQRIHQVLVNVLGNAIKFSPPGSTITLQIRETTGSRLGAPGEELTLEVRDQGPGIPPDELESIFWRFTQSSATRTGAGGSGLGLSIAQGFMHLHHGELLASNNPDGGACFTLVFLPASRAVTRPVARAGH</sequence>
<dbReference type="RefSeq" id="WP_173767618.1">
    <property type="nucleotide sequence ID" value="NZ_CP048836.1"/>
</dbReference>
<dbReference type="Gene3D" id="3.40.190.10">
    <property type="entry name" value="Periplasmic binding protein-like II"/>
    <property type="match status" value="2"/>
</dbReference>
<dbReference type="InterPro" id="IPR003594">
    <property type="entry name" value="HATPase_dom"/>
</dbReference>
<dbReference type="Pfam" id="PF00512">
    <property type="entry name" value="HisKA"/>
    <property type="match status" value="1"/>
</dbReference>
<dbReference type="CDD" id="cd00082">
    <property type="entry name" value="HisKA"/>
    <property type="match status" value="1"/>
</dbReference>
<dbReference type="PROSITE" id="PS50109">
    <property type="entry name" value="HIS_KIN"/>
    <property type="match status" value="1"/>
</dbReference>
<evidence type="ECO:0000259" key="10">
    <source>
        <dbReference type="PROSITE" id="PS50109"/>
    </source>
</evidence>
<evidence type="ECO:0000256" key="6">
    <source>
        <dbReference type="ARBA" id="ARBA00023012"/>
    </source>
</evidence>
<dbReference type="PANTHER" id="PTHR43047">
    <property type="entry name" value="TWO-COMPONENT HISTIDINE PROTEIN KINASE"/>
    <property type="match status" value="1"/>
</dbReference>
<dbReference type="Pfam" id="PF00989">
    <property type="entry name" value="PAS"/>
    <property type="match status" value="1"/>
</dbReference>
<name>A0A6C1B6X7_9RHOO</name>
<keyword evidence="3" id="KW-0597">Phosphoprotein</keyword>
<keyword evidence="4" id="KW-0808">Transferase</keyword>
<feature type="domain" description="PAS" evidence="11">
    <location>
        <begin position="367"/>
        <end position="437"/>
    </location>
</feature>